<dbReference type="Gene3D" id="3.10.180.10">
    <property type="entry name" value="2,3-Dihydroxybiphenyl 1,2-Dioxygenase, domain 1"/>
    <property type="match status" value="1"/>
</dbReference>
<sequence length="111" mass="12195">MILKIDYVELPGKDLARSKHFFAKALGWTFTDYGPQYFSFDNAGLDGGMDGTPEALPHALVVLKADDLEAAQTQIESGGGEIVKPIFSFPGGRRFHFKEPSGNEMAVWSDK</sequence>
<comment type="caution">
    <text evidence="2">The sequence shown here is derived from an EMBL/GenBank/DDBJ whole genome shotgun (WGS) entry which is preliminary data.</text>
</comment>
<keyword evidence="3" id="KW-1185">Reference proteome</keyword>
<dbReference type="InterPro" id="IPR004360">
    <property type="entry name" value="Glyas_Fos-R_dOase_dom"/>
</dbReference>
<name>A0ABQ5UMC7_9HYPH</name>
<dbReference type="RefSeq" id="WP_284362074.1">
    <property type="nucleotide sequence ID" value="NZ_BSNI01000002.1"/>
</dbReference>
<organism evidence="2 3">
    <name type="scientific">Maritalea porphyrae</name>
    <dbReference type="NCBI Taxonomy" id="880732"/>
    <lineage>
        <taxon>Bacteria</taxon>
        <taxon>Pseudomonadati</taxon>
        <taxon>Pseudomonadota</taxon>
        <taxon>Alphaproteobacteria</taxon>
        <taxon>Hyphomicrobiales</taxon>
        <taxon>Devosiaceae</taxon>
        <taxon>Maritalea</taxon>
    </lineage>
</organism>
<dbReference type="PANTHER" id="PTHR33993:SF1">
    <property type="entry name" value="GLYOXALASE FAMILY PROTEIN"/>
    <property type="match status" value="1"/>
</dbReference>
<reference evidence="2" key="2">
    <citation type="submission" date="2023-01" db="EMBL/GenBank/DDBJ databases">
        <title>Draft genome sequence of Maritalea porphyrae strain NBRC 107169.</title>
        <authorList>
            <person name="Sun Q."/>
            <person name="Mori K."/>
        </authorList>
    </citation>
    <scope>NUCLEOTIDE SEQUENCE</scope>
    <source>
        <strain evidence="2">NBRC 107169</strain>
    </source>
</reference>
<dbReference type="PROSITE" id="PS51819">
    <property type="entry name" value="VOC"/>
    <property type="match status" value="1"/>
</dbReference>
<dbReference type="SUPFAM" id="SSF54593">
    <property type="entry name" value="Glyoxalase/Bleomycin resistance protein/Dihydroxybiphenyl dioxygenase"/>
    <property type="match status" value="1"/>
</dbReference>
<dbReference type="InterPro" id="IPR052164">
    <property type="entry name" value="Anthracycline_SecMetBiosynth"/>
</dbReference>
<evidence type="ECO:0000313" key="3">
    <source>
        <dbReference type="Proteomes" id="UP001161405"/>
    </source>
</evidence>
<reference evidence="2" key="1">
    <citation type="journal article" date="2014" name="Int. J. Syst. Evol. Microbiol.">
        <title>Complete genome of a new Firmicutes species belonging to the dominant human colonic microbiota ('Ruminococcus bicirculans') reveals two chromosomes and a selective capacity to utilize plant glucans.</title>
        <authorList>
            <consortium name="NISC Comparative Sequencing Program"/>
            <person name="Wegmann U."/>
            <person name="Louis P."/>
            <person name="Goesmann A."/>
            <person name="Henrissat B."/>
            <person name="Duncan S.H."/>
            <person name="Flint H.J."/>
        </authorList>
    </citation>
    <scope>NUCLEOTIDE SEQUENCE</scope>
    <source>
        <strain evidence="2">NBRC 107169</strain>
    </source>
</reference>
<evidence type="ECO:0000259" key="1">
    <source>
        <dbReference type="PROSITE" id="PS51819"/>
    </source>
</evidence>
<gene>
    <name evidence="2" type="ORF">GCM10007879_06850</name>
</gene>
<dbReference type="Pfam" id="PF00903">
    <property type="entry name" value="Glyoxalase"/>
    <property type="match status" value="1"/>
</dbReference>
<dbReference type="Proteomes" id="UP001161405">
    <property type="component" value="Unassembled WGS sequence"/>
</dbReference>
<dbReference type="CDD" id="cd07247">
    <property type="entry name" value="SgaA_N_like"/>
    <property type="match status" value="1"/>
</dbReference>
<dbReference type="InterPro" id="IPR029068">
    <property type="entry name" value="Glyas_Bleomycin-R_OHBP_Dase"/>
</dbReference>
<feature type="domain" description="VOC" evidence="1">
    <location>
        <begin position="4"/>
        <end position="110"/>
    </location>
</feature>
<proteinExistence type="predicted"/>
<accession>A0ABQ5UMC7</accession>
<dbReference type="EMBL" id="BSNI01000002">
    <property type="protein sequence ID" value="GLQ16436.1"/>
    <property type="molecule type" value="Genomic_DNA"/>
</dbReference>
<dbReference type="InterPro" id="IPR037523">
    <property type="entry name" value="VOC_core"/>
</dbReference>
<evidence type="ECO:0000313" key="2">
    <source>
        <dbReference type="EMBL" id="GLQ16436.1"/>
    </source>
</evidence>
<dbReference type="PANTHER" id="PTHR33993">
    <property type="entry name" value="GLYOXALASE-RELATED"/>
    <property type="match status" value="1"/>
</dbReference>
<protein>
    <submittedName>
        <fullName evidence="2">Bleomycin resistance protein</fullName>
    </submittedName>
</protein>